<gene>
    <name evidence="2" type="ORF">BD311DRAFT_26532</name>
</gene>
<dbReference type="OrthoDB" id="2732823at2759"/>
<feature type="transmembrane region" description="Helical" evidence="1">
    <location>
        <begin position="12"/>
        <end position="32"/>
    </location>
</feature>
<sequence>MSIFYFSIKFFVWIALLVVHVANGAVFLFFWINHRSQVGMMSIWIVEAAISLMLLARMAVYIYYRNRMGGAHIRKLHDEWDGWSLMWAAMWDMIKLAFIAFQIAPSDVDRPGSLPTDFAALGVSNPILASALLLIPSVLTNAIEWPLFSQVDKSNWNGTYDGHWLNRPLVRPPPRPFRPFAFPAPNENFTARIVAVQHGSPPEMWAHKPGERDRRRVAMPQPLVQPAKPTYDHRAPRRLRTPPPIKTTWNQWYITPGEAY</sequence>
<accession>A0A4Q9MWB8</accession>
<name>A0A4Q9MWB8_9APHY</name>
<reference evidence="2" key="1">
    <citation type="submission" date="2019-01" db="EMBL/GenBank/DDBJ databases">
        <title>Draft genome sequences of three monokaryotic isolates of the white-rot basidiomycete fungus Dichomitus squalens.</title>
        <authorList>
            <consortium name="DOE Joint Genome Institute"/>
            <person name="Lopez S.C."/>
            <person name="Andreopoulos B."/>
            <person name="Pangilinan J."/>
            <person name="Lipzen A."/>
            <person name="Riley R."/>
            <person name="Ahrendt S."/>
            <person name="Ng V."/>
            <person name="Barry K."/>
            <person name="Daum C."/>
            <person name="Grigoriev I.V."/>
            <person name="Hilden K.S."/>
            <person name="Makela M.R."/>
            <person name="de Vries R.P."/>
        </authorList>
    </citation>
    <scope>NUCLEOTIDE SEQUENCE [LARGE SCALE GENOMIC DNA]</scope>
    <source>
        <strain evidence="2">OM18370.1</strain>
    </source>
</reference>
<protein>
    <submittedName>
        <fullName evidence="2">Uncharacterized protein</fullName>
    </submittedName>
</protein>
<keyword evidence="1" id="KW-0812">Transmembrane</keyword>
<dbReference type="AlphaFoldDB" id="A0A4Q9MWB8"/>
<evidence type="ECO:0000313" key="2">
    <source>
        <dbReference type="EMBL" id="TBU32279.1"/>
    </source>
</evidence>
<organism evidence="2">
    <name type="scientific">Dichomitus squalens</name>
    <dbReference type="NCBI Taxonomy" id="114155"/>
    <lineage>
        <taxon>Eukaryota</taxon>
        <taxon>Fungi</taxon>
        <taxon>Dikarya</taxon>
        <taxon>Basidiomycota</taxon>
        <taxon>Agaricomycotina</taxon>
        <taxon>Agaricomycetes</taxon>
        <taxon>Polyporales</taxon>
        <taxon>Polyporaceae</taxon>
        <taxon>Dichomitus</taxon>
    </lineage>
</organism>
<dbReference type="Proteomes" id="UP000292957">
    <property type="component" value="Unassembled WGS sequence"/>
</dbReference>
<dbReference type="EMBL" id="ML143395">
    <property type="protein sequence ID" value="TBU32279.1"/>
    <property type="molecule type" value="Genomic_DNA"/>
</dbReference>
<keyword evidence="1" id="KW-1133">Transmembrane helix</keyword>
<proteinExistence type="predicted"/>
<feature type="transmembrane region" description="Helical" evidence="1">
    <location>
        <begin position="44"/>
        <end position="64"/>
    </location>
</feature>
<keyword evidence="1" id="KW-0472">Membrane</keyword>
<evidence type="ECO:0000256" key="1">
    <source>
        <dbReference type="SAM" id="Phobius"/>
    </source>
</evidence>